<dbReference type="CDD" id="cd04513">
    <property type="entry name" value="Glycosylasparaginase"/>
    <property type="match status" value="1"/>
</dbReference>
<evidence type="ECO:0000313" key="4">
    <source>
        <dbReference type="EMBL" id="HIQ71446.1"/>
    </source>
</evidence>
<feature type="binding site" evidence="2">
    <location>
        <begin position="200"/>
        <end position="203"/>
    </location>
    <ligand>
        <name>substrate</name>
    </ligand>
</feature>
<feature type="binding site" evidence="2">
    <location>
        <begin position="177"/>
        <end position="180"/>
    </location>
    <ligand>
        <name>substrate</name>
    </ligand>
</feature>
<dbReference type="PANTHER" id="PTHR10188">
    <property type="entry name" value="L-ASPARAGINASE"/>
    <property type="match status" value="1"/>
</dbReference>
<dbReference type="AlphaFoldDB" id="A0A9D0ZA92"/>
<dbReference type="Gene3D" id="3.60.20.30">
    <property type="entry name" value="(Glycosyl)asparaginase"/>
    <property type="match status" value="1"/>
</dbReference>
<dbReference type="GO" id="GO:0016811">
    <property type="term" value="F:hydrolase activity, acting on carbon-nitrogen (but not peptide) bonds, in linear amides"/>
    <property type="evidence" value="ECO:0007669"/>
    <property type="project" value="UniProtKB-ARBA"/>
</dbReference>
<proteinExistence type="predicted"/>
<reference evidence="4" key="1">
    <citation type="submission" date="2020-10" db="EMBL/GenBank/DDBJ databases">
        <authorList>
            <person name="Gilroy R."/>
        </authorList>
    </citation>
    <scope>NUCLEOTIDE SEQUENCE</scope>
    <source>
        <strain evidence="4">ChiSxjej2B14-6234</strain>
    </source>
</reference>
<evidence type="ECO:0000256" key="3">
    <source>
        <dbReference type="PIRSR" id="PIRSR600246-3"/>
    </source>
</evidence>
<dbReference type="InterPro" id="IPR029055">
    <property type="entry name" value="Ntn_hydrolases_N"/>
</dbReference>
<dbReference type="PANTHER" id="PTHR10188:SF6">
    <property type="entry name" value="N(4)-(BETA-N-ACETYLGLUCOSAMINYL)-L-ASPARAGINASE"/>
    <property type="match status" value="1"/>
</dbReference>
<accession>A0A9D0ZA92</accession>
<reference evidence="4" key="2">
    <citation type="journal article" date="2021" name="PeerJ">
        <title>Extensive microbial diversity within the chicken gut microbiome revealed by metagenomics and culture.</title>
        <authorList>
            <person name="Gilroy R."/>
            <person name="Ravi A."/>
            <person name="Getino M."/>
            <person name="Pursley I."/>
            <person name="Horton D.L."/>
            <person name="Alikhan N.F."/>
            <person name="Baker D."/>
            <person name="Gharbi K."/>
            <person name="Hall N."/>
            <person name="Watson M."/>
            <person name="Adriaenssens E.M."/>
            <person name="Foster-Nyarko E."/>
            <person name="Jarju S."/>
            <person name="Secka A."/>
            <person name="Antonio M."/>
            <person name="Oren A."/>
            <person name="Chaudhuri R.R."/>
            <person name="La Ragione R."/>
            <person name="Hildebrand F."/>
            <person name="Pallen M.J."/>
        </authorList>
    </citation>
    <scope>NUCLEOTIDE SEQUENCE</scope>
    <source>
        <strain evidence="4">ChiSxjej2B14-6234</strain>
    </source>
</reference>
<dbReference type="Pfam" id="PF01112">
    <property type="entry name" value="Asparaginase_2"/>
    <property type="match status" value="1"/>
</dbReference>
<feature type="active site" description="Nucleophile" evidence="1">
    <location>
        <position position="149"/>
    </location>
</feature>
<evidence type="ECO:0000256" key="1">
    <source>
        <dbReference type="PIRSR" id="PIRSR600246-1"/>
    </source>
</evidence>
<comment type="caution">
    <text evidence="4">The sequence shown here is derived from an EMBL/GenBank/DDBJ whole genome shotgun (WGS) entry which is preliminary data.</text>
</comment>
<dbReference type="GO" id="GO:0005737">
    <property type="term" value="C:cytoplasm"/>
    <property type="evidence" value="ECO:0007669"/>
    <property type="project" value="TreeGrafter"/>
</dbReference>
<organism evidence="4 5">
    <name type="scientific">Candidatus Onthenecus intestinigallinarum</name>
    <dbReference type="NCBI Taxonomy" id="2840875"/>
    <lineage>
        <taxon>Bacteria</taxon>
        <taxon>Bacillati</taxon>
        <taxon>Bacillota</taxon>
        <taxon>Clostridia</taxon>
        <taxon>Eubacteriales</taxon>
        <taxon>Candidatus Onthenecus</taxon>
    </lineage>
</organism>
<sequence length="304" mass="31438">MNAIIGTWKMCYDGLCAGHALLAGGASAGDAIVRAVTAVEDDPAYTSVGYGGLPASDGRVLLDAAFMDGHTLRLGGVMGVENVRNPIRAARLLCGRETNCLLCGRGAEQFSVEAGLEMRDMRTENALRRWREAVQQEAGRLTAYRGHDTVCVLALDEEGRMAAGTSTSGLFMKAPGRVGDSPIVGSGFYCDERYGAAAATGLGEDIMRGCLSYEIVSRMRAGDSPADACSGALASLVERKRSLGEDAGSISLIALSPNGEYGAATTLSVFPFAAGGADGVALYAARADGSPIRAVTAAELEGEP</sequence>
<dbReference type="Proteomes" id="UP000886887">
    <property type="component" value="Unassembled WGS sequence"/>
</dbReference>
<gene>
    <name evidence="4" type="ORF">IAB73_04455</name>
</gene>
<dbReference type="InterPro" id="IPR000246">
    <property type="entry name" value="Peptidase_T2"/>
</dbReference>
<name>A0A9D0ZA92_9FIRM</name>
<dbReference type="EMBL" id="DVFJ01000011">
    <property type="protein sequence ID" value="HIQ71446.1"/>
    <property type="molecule type" value="Genomic_DNA"/>
</dbReference>
<protein>
    <submittedName>
        <fullName evidence="4">N(4)-(Beta-N-acetylglucosaminyl)-L-asparaginase</fullName>
    </submittedName>
</protein>
<evidence type="ECO:0000256" key="2">
    <source>
        <dbReference type="PIRSR" id="PIRSR600246-2"/>
    </source>
</evidence>
<evidence type="ECO:0000313" key="5">
    <source>
        <dbReference type="Proteomes" id="UP000886887"/>
    </source>
</evidence>
<feature type="site" description="Cleavage; by autolysis" evidence="3">
    <location>
        <begin position="148"/>
        <end position="149"/>
    </location>
</feature>
<dbReference type="SUPFAM" id="SSF56235">
    <property type="entry name" value="N-terminal nucleophile aminohydrolases (Ntn hydrolases)"/>
    <property type="match status" value="1"/>
</dbReference>